<evidence type="ECO:0000313" key="4">
    <source>
        <dbReference type="WBParaSite" id="SMUV_0000563701-mRNA-1"/>
    </source>
</evidence>
<evidence type="ECO:0000256" key="1">
    <source>
        <dbReference type="SAM" id="MobiDB-lite"/>
    </source>
</evidence>
<proteinExistence type="predicted"/>
<evidence type="ECO:0000313" key="3">
    <source>
        <dbReference type="Proteomes" id="UP000046393"/>
    </source>
</evidence>
<feature type="signal peptide" evidence="2">
    <location>
        <begin position="1"/>
        <end position="22"/>
    </location>
</feature>
<sequence>MQSVVLVGLAAGILMFIYPVDMKKINKNVYACENETDCEVVQRCKKECKIEKKNLVLMNCFHFCRLNGTDKEQRLFQRFRNRVRQMNDNANSTVTPQVNKTRQDSDLKSKRSAIDDSCENSDGDFMQMSLENEDFIQLYSSEGISSESSLGEINDGNFTASTPSTTTDTGSFLNETTRSFDNPEFDDIVTASEISVTKIRSVDSNGTFENITELTNANNETEFTSKEETTTIALEKAENDTAIKQGSSAVTENLDKNSVVSSSGVLPVGELKKQKGGSKCPRPTPCAPKCAVAVDSNGCQVCRCLWISKECTTDDDCDKDSQICDLGRCECAENFVQNMEQSGVCIKLAESLGKRVLSPVLLLQILMKTAGENDTDVTNMTVAASTTLTTSTVTETKE</sequence>
<evidence type="ECO:0000256" key="2">
    <source>
        <dbReference type="SAM" id="SignalP"/>
    </source>
</evidence>
<protein>
    <submittedName>
        <fullName evidence="4">Trypsin Inhibitor like cysteine rich domain protein</fullName>
    </submittedName>
</protein>
<accession>A0A0N5AM43</accession>
<feature type="compositionally biased region" description="Basic and acidic residues" evidence="1">
    <location>
        <begin position="101"/>
        <end position="114"/>
    </location>
</feature>
<dbReference type="AlphaFoldDB" id="A0A0N5AM43"/>
<feature type="region of interest" description="Disordered" evidence="1">
    <location>
        <begin position="87"/>
        <end position="122"/>
    </location>
</feature>
<feature type="chain" id="PRO_5005893239" evidence="2">
    <location>
        <begin position="23"/>
        <end position="398"/>
    </location>
</feature>
<dbReference type="WBParaSite" id="SMUV_0000563701-mRNA-1">
    <property type="protein sequence ID" value="SMUV_0000563701-mRNA-1"/>
    <property type="gene ID" value="SMUV_0000563701"/>
</dbReference>
<organism evidence="3 4">
    <name type="scientific">Syphacia muris</name>
    <dbReference type="NCBI Taxonomy" id="451379"/>
    <lineage>
        <taxon>Eukaryota</taxon>
        <taxon>Metazoa</taxon>
        <taxon>Ecdysozoa</taxon>
        <taxon>Nematoda</taxon>
        <taxon>Chromadorea</taxon>
        <taxon>Rhabditida</taxon>
        <taxon>Spirurina</taxon>
        <taxon>Oxyuridomorpha</taxon>
        <taxon>Oxyuroidea</taxon>
        <taxon>Oxyuridae</taxon>
        <taxon>Syphacia</taxon>
    </lineage>
</organism>
<feature type="region of interest" description="Disordered" evidence="1">
    <location>
        <begin position="146"/>
        <end position="178"/>
    </location>
</feature>
<keyword evidence="3" id="KW-1185">Reference proteome</keyword>
<reference evidence="4" key="1">
    <citation type="submission" date="2017-02" db="UniProtKB">
        <authorList>
            <consortium name="WormBaseParasite"/>
        </authorList>
    </citation>
    <scope>IDENTIFICATION</scope>
</reference>
<feature type="compositionally biased region" description="Low complexity" evidence="1">
    <location>
        <begin position="146"/>
        <end position="171"/>
    </location>
</feature>
<keyword evidence="2" id="KW-0732">Signal</keyword>
<feature type="compositionally biased region" description="Polar residues" evidence="1">
    <location>
        <begin position="87"/>
        <end position="100"/>
    </location>
</feature>
<name>A0A0N5AM43_9BILA</name>
<dbReference type="Proteomes" id="UP000046393">
    <property type="component" value="Unplaced"/>
</dbReference>